<comment type="function">
    <text evidence="1">Involved in auxin transport. Regulator of the auxin signaling pathway.</text>
</comment>
<feature type="region of interest" description="Disordered" evidence="8">
    <location>
        <begin position="103"/>
        <end position="132"/>
    </location>
</feature>
<keyword evidence="5" id="KW-1003">Cell membrane</keyword>
<evidence type="ECO:0000256" key="5">
    <source>
        <dbReference type="ARBA" id="ARBA00022475"/>
    </source>
</evidence>
<dbReference type="PANTHER" id="PTHR33541:SF23">
    <property type="entry name" value="PROTEIN BIG GRAIN 1-LIKE B"/>
    <property type="match status" value="1"/>
</dbReference>
<comment type="similarity">
    <text evidence="3">Belongs to the BIG GRAIN 1 (BG1) plant protein family.</text>
</comment>
<comment type="caution">
    <text evidence="9">The sequence shown here is derived from an EMBL/GenBank/DDBJ whole genome shotgun (WGS) entry which is preliminary data.</text>
</comment>
<dbReference type="GO" id="GO:0009734">
    <property type="term" value="P:auxin-activated signaling pathway"/>
    <property type="evidence" value="ECO:0007669"/>
    <property type="project" value="UniProtKB-KW"/>
</dbReference>
<comment type="subcellular location">
    <subcellularLocation>
        <location evidence="2">Cell membrane</location>
    </subcellularLocation>
</comment>
<evidence type="ECO:0000313" key="10">
    <source>
        <dbReference type="Proteomes" id="UP000326396"/>
    </source>
</evidence>
<protein>
    <recommendedName>
        <fullName evidence="11">Protein BIG GRAIN 1-like B</fullName>
    </recommendedName>
</protein>
<keyword evidence="10" id="KW-1185">Reference proteome</keyword>
<organism evidence="9 10">
    <name type="scientific">Mikania micrantha</name>
    <name type="common">bitter vine</name>
    <dbReference type="NCBI Taxonomy" id="192012"/>
    <lineage>
        <taxon>Eukaryota</taxon>
        <taxon>Viridiplantae</taxon>
        <taxon>Streptophyta</taxon>
        <taxon>Embryophyta</taxon>
        <taxon>Tracheophyta</taxon>
        <taxon>Spermatophyta</taxon>
        <taxon>Magnoliopsida</taxon>
        <taxon>eudicotyledons</taxon>
        <taxon>Gunneridae</taxon>
        <taxon>Pentapetalae</taxon>
        <taxon>asterids</taxon>
        <taxon>campanulids</taxon>
        <taxon>Asterales</taxon>
        <taxon>Asteraceae</taxon>
        <taxon>Asteroideae</taxon>
        <taxon>Heliantheae alliance</taxon>
        <taxon>Eupatorieae</taxon>
        <taxon>Mikania</taxon>
    </lineage>
</organism>
<dbReference type="OrthoDB" id="680041at2759"/>
<evidence type="ECO:0000256" key="1">
    <source>
        <dbReference type="ARBA" id="ARBA00002281"/>
    </source>
</evidence>
<evidence type="ECO:0008006" key="11">
    <source>
        <dbReference type="Google" id="ProtNLM"/>
    </source>
</evidence>
<name>A0A5N6N2A6_9ASTR</name>
<gene>
    <name evidence="9" type="ORF">E3N88_28426</name>
</gene>
<evidence type="ECO:0000256" key="7">
    <source>
        <dbReference type="ARBA" id="ARBA00023294"/>
    </source>
</evidence>
<proteinExistence type="inferred from homology"/>
<feature type="compositionally biased region" description="Gly residues" evidence="8">
    <location>
        <begin position="111"/>
        <end position="121"/>
    </location>
</feature>
<keyword evidence="4" id="KW-0813">Transport</keyword>
<evidence type="ECO:0000313" key="9">
    <source>
        <dbReference type="EMBL" id="KAD4179835.1"/>
    </source>
</evidence>
<evidence type="ECO:0000256" key="2">
    <source>
        <dbReference type="ARBA" id="ARBA00004236"/>
    </source>
</evidence>
<evidence type="ECO:0000256" key="4">
    <source>
        <dbReference type="ARBA" id="ARBA00022448"/>
    </source>
</evidence>
<sequence>MQFGIRKSQCTRASSFYKAFNLPVHLHPSIKPSVSHSTFILLSLSTQTMAEMYNWDNSLKHEKSNRNKQNPSFSSCLLDEIYRSIDGGDEKFGEFKLRKQKVSKKQTAKTGGTGGSGGGSRGRSRSKSAVEDEEIAGFRRGCLVDKWMEMKGNKKAVAGPPTLPEFDQKFVFDNDPMFFSSGSSSSDSSFGWYSEAEAVKPKPSCFGPLNRVKTSVPSRSGVKKDNGFYQFDNDQTDKTDINGLISSKTRALKIYTSLKKMKQPISPGGRLTTFINAIFTNGHFKKSKDLSCEDKSQTRVERKSKSINVSTCSSASSFSRSCLNKNASRSVDHLNNGGRRTVRFVDHEDSDQKIIFNDQDFGKLLPTTFPWPRTEKLNFNEVLMKYDDTKINLDDDEEDEEDMASDSSSDLFELDHLAMINDDQYCEELPVYETTHMSTNRAIASGLVC</sequence>
<keyword evidence="6" id="KW-0472">Membrane</keyword>
<dbReference type="AlphaFoldDB" id="A0A5N6N2A6"/>
<evidence type="ECO:0000256" key="6">
    <source>
        <dbReference type="ARBA" id="ARBA00023136"/>
    </source>
</evidence>
<dbReference type="EMBL" id="SZYD01000014">
    <property type="protein sequence ID" value="KAD4179835.1"/>
    <property type="molecule type" value="Genomic_DNA"/>
</dbReference>
<dbReference type="GO" id="GO:0005886">
    <property type="term" value="C:plasma membrane"/>
    <property type="evidence" value="ECO:0007669"/>
    <property type="project" value="UniProtKB-SubCell"/>
</dbReference>
<accession>A0A5N6N2A6</accession>
<evidence type="ECO:0000256" key="8">
    <source>
        <dbReference type="SAM" id="MobiDB-lite"/>
    </source>
</evidence>
<dbReference type="InterPro" id="IPR039621">
    <property type="entry name" value="BG1-like"/>
</dbReference>
<reference evidence="9 10" key="1">
    <citation type="submission" date="2019-05" db="EMBL/GenBank/DDBJ databases">
        <title>Mikania micrantha, genome provides insights into the molecular mechanism of rapid growth.</title>
        <authorList>
            <person name="Liu B."/>
        </authorList>
    </citation>
    <scope>NUCLEOTIDE SEQUENCE [LARGE SCALE GENOMIC DNA]</scope>
    <source>
        <strain evidence="9">NLD-2019</strain>
        <tissue evidence="9">Leaf</tissue>
    </source>
</reference>
<dbReference type="Proteomes" id="UP000326396">
    <property type="component" value="Linkage Group LG4"/>
</dbReference>
<keyword evidence="7" id="KW-0927">Auxin signaling pathway</keyword>
<dbReference type="PANTHER" id="PTHR33541">
    <property type="entry name" value="PROTEIN BIG GRAIN 1-LIKE A-RELATED"/>
    <property type="match status" value="1"/>
</dbReference>
<evidence type="ECO:0000256" key="3">
    <source>
        <dbReference type="ARBA" id="ARBA00010067"/>
    </source>
</evidence>